<proteinExistence type="predicted"/>
<accession>A0A2G8K822</accession>
<name>A0A2G8K822_STIJA</name>
<protein>
    <recommendedName>
        <fullName evidence="1">Ig-like domain-containing protein</fullName>
    </recommendedName>
</protein>
<evidence type="ECO:0000313" key="3">
    <source>
        <dbReference type="Proteomes" id="UP000230750"/>
    </source>
</evidence>
<dbReference type="OrthoDB" id="9932757at2759"/>
<dbReference type="EMBL" id="MRZV01000795">
    <property type="protein sequence ID" value="PIK44160.1"/>
    <property type="molecule type" value="Genomic_DNA"/>
</dbReference>
<dbReference type="Gene3D" id="2.60.40.10">
    <property type="entry name" value="Immunoglobulins"/>
    <property type="match status" value="2"/>
</dbReference>
<dbReference type="AlphaFoldDB" id="A0A2G8K822"/>
<evidence type="ECO:0000313" key="2">
    <source>
        <dbReference type="EMBL" id="PIK44160.1"/>
    </source>
</evidence>
<dbReference type="InterPro" id="IPR013151">
    <property type="entry name" value="Immunoglobulin_dom"/>
</dbReference>
<gene>
    <name evidence="2" type="ORF">BSL78_18984</name>
</gene>
<feature type="domain" description="Ig-like" evidence="1">
    <location>
        <begin position="1"/>
        <end position="76"/>
    </location>
</feature>
<dbReference type="SUPFAM" id="SSF48726">
    <property type="entry name" value="Immunoglobulin"/>
    <property type="match status" value="2"/>
</dbReference>
<comment type="caution">
    <text evidence="2">The sequence shown here is derived from an EMBL/GenBank/DDBJ whole genome shotgun (WGS) entry which is preliminary data.</text>
</comment>
<dbReference type="InterPro" id="IPR036179">
    <property type="entry name" value="Ig-like_dom_sf"/>
</dbReference>
<keyword evidence="3" id="KW-1185">Reference proteome</keyword>
<sequence>MSSVVPDTNITMKCHHGQEGTTQAIWWFNDQILYGGNKFLPEEIGFKNVRGTVTNSTTSFLEVESIKVQNEGNYTCAFGQESIVTYVVKLQRTGGRNETHVIHGANISMSCRTERETTLTPIWYFNNFVMSGEDSFRPGDIGLKNVRIDPNKAFLYVESFSTQNEGNYRCFLGEKQASNYHLKSTRKDNVILGIIIALRYS</sequence>
<dbReference type="Proteomes" id="UP000230750">
    <property type="component" value="Unassembled WGS sequence"/>
</dbReference>
<reference evidence="2 3" key="1">
    <citation type="journal article" date="2017" name="PLoS Biol.">
        <title>The sea cucumber genome provides insights into morphological evolution and visceral regeneration.</title>
        <authorList>
            <person name="Zhang X."/>
            <person name="Sun L."/>
            <person name="Yuan J."/>
            <person name="Sun Y."/>
            <person name="Gao Y."/>
            <person name="Zhang L."/>
            <person name="Li S."/>
            <person name="Dai H."/>
            <person name="Hamel J.F."/>
            <person name="Liu C."/>
            <person name="Yu Y."/>
            <person name="Liu S."/>
            <person name="Lin W."/>
            <person name="Guo K."/>
            <person name="Jin S."/>
            <person name="Xu P."/>
            <person name="Storey K.B."/>
            <person name="Huan P."/>
            <person name="Zhang T."/>
            <person name="Zhou Y."/>
            <person name="Zhang J."/>
            <person name="Lin C."/>
            <person name="Li X."/>
            <person name="Xing L."/>
            <person name="Huo D."/>
            <person name="Sun M."/>
            <person name="Wang L."/>
            <person name="Mercier A."/>
            <person name="Li F."/>
            <person name="Yang H."/>
            <person name="Xiang J."/>
        </authorList>
    </citation>
    <scope>NUCLEOTIDE SEQUENCE [LARGE SCALE GENOMIC DNA]</scope>
    <source>
        <strain evidence="2">Shaxun</strain>
        <tissue evidence="2">Muscle</tissue>
    </source>
</reference>
<organism evidence="2 3">
    <name type="scientific">Stichopus japonicus</name>
    <name type="common">Sea cucumber</name>
    <dbReference type="NCBI Taxonomy" id="307972"/>
    <lineage>
        <taxon>Eukaryota</taxon>
        <taxon>Metazoa</taxon>
        <taxon>Echinodermata</taxon>
        <taxon>Eleutherozoa</taxon>
        <taxon>Echinozoa</taxon>
        <taxon>Holothuroidea</taxon>
        <taxon>Aspidochirotacea</taxon>
        <taxon>Aspidochirotida</taxon>
        <taxon>Stichopodidae</taxon>
        <taxon>Apostichopus</taxon>
    </lineage>
</organism>
<dbReference type="InterPro" id="IPR013783">
    <property type="entry name" value="Ig-like_fold"/>
</dbReference>
<dbReference type="PROSITE" id="PS50835">
    <property type="entry name" value="IG_LIKE"/>
    <property type="match status" value="2"/>
</dbReference>
<dbReference type="InterPro" id="IPR007110">
    <property type="entry name" value="Ig-like_dom"/>
</dbReference>
<dbReference type="Pfam" id="PF00047">
    <property type="entry name" value="ig"/>
    <property type="match status" value="1"/>
</dbReference>
<feature type="domain" description="Ig-like" evidence="1">
    <location>
        <begin position="81"/>
        <end position="170"/>
    </location>
</feature>
<evidence type="ECO:0000259" key="1">
    <source>
        <dbReference type="PROSITE" id="PS50835"/>
    </source>
</evidence>